<name>C7LS27_DESBD</name>
<dbReference type="STRING" id="525897.Dbac_1311"/>
<evidence type="ECO:0000313" key="1">
    <source>
        <dbReference type="EMBL" id="ACU89410.1"/>
    </source>
</evidence>
<dbReference type="RefSeq" id="WP_015773504.1">
    <property type="nucleotide sequence ID" value="NC_013173.1"/>
</dbReference>
<proteinExistence type="predicted"/>
<dbReference type="HOGENOM" id="CLU_703606_0_0_7"/>
<dbReference type="Pfam" id="PF19888">
    <property type="entry name" value="DUF6361"/>
    <property type="match status" value="1"/>
</dbReference>
<dbReference type="OrthoDB" id="1825624at2"/>
<evidence type="ECO:0000313" key="2">
    <source>
        <dbReference type="Proteomes" id="UP000002216"/>
    </source>
</evidence>
<dbReference type="AlphaFoldDB" id="C7LS27"/>
<reference evidence="1 2" key="1">
    <citation type="journal article" date="2009" name="Stand. Genomic Sci.">
        <title>Complete genome sequence of Desulfomicrobium baculatum type strain (X).</title>
        <authorList>
            <person name="Copeland A."/>
            <person name="Spring S."/>
            <person name="Goker M."/>
            <person name="Schneider S."/>
            <person name="Lapidus A."/>
            <person name="Del Rio T.G."/>
            <person name="Tice H."/>
            <person name="Cheng J.F."/>
            <person name="Chen F."/>
            <person name="Nolan M."/>
            <person name="Bruce D."/>
            <person name="Goodwin L."/>
            <person name="Pitluck S."/>
            <person name="Ivanova N."/>
            <person name="Mavrommatis K."/>
            <person name="Ovchinnikova G."/>
            <person name="Pati A."/>
            <person name="Chen A."/>
            <person name="Palaniappan K."/>
            <person name="Land M."/>
            <person name="Hauser L."/>
            <person name="Chang Y.J."/>
            <person name="Jeffries C.C."/>
            <person name="Meincke L."/>
            <person name="Sims D."/>
            <person name="Brettin T."/>
            <person name="Detter J.C."/>
            <person name="Han C."/>
            <person name="Chain P."/>
            <person name="Bristow J."/>
            <person name="Eisen J.A."/>
            <person name="Markowitz V."/>
            <person name="Hugenholtz P."/>
            <person name="Kyrpides N.C."/>
            <person name="Klenk H.P."/>
            <person name="Lucas S."/>
        </authorList>
    </citation>
    <scope>NUCLEOTIDE SEQUENCE [LARGE SCALE GENOMIC DNA]</scope>
    <source>
        <strain evidence="2">DSM 4028 / VKM B-1378 / X</strain>
    </source>
</reference>
<dbReference type="InterPro" id="IPR045941">
    <property type="entry name" value="DUF6361"/>
</dbReference>
<dbReference type="eggNOG" id="ENOG502ZB6I">
    <property type="taxonomic scope" value="Bacteria"/>
</dbReference>
<keyword evidence="2" id="KW-1185">Reference proteome</keyword>
<dbReference type="EMBL" id="CP001629">
    <property type="protein sequence ID" value="ACU89410.1"/>
    <property type="molecule type" value="Genomic_DNA"/>
</dbReference>
<gene>
    <name evidence="1" type="ordered locus">Dbac_1311</name>
</gene>
<accession>C7LS27</accession>
<dbReference type="Proteomes" id="UP000002216">
    <property type="component" value="Chromosome"/>
</dbReference>
<organism evidence="1 2">
    <name type="scientific">Desulfomicrobium baculatum (strain DSM 4028 / VKM B-1378 / X)</name>
    <name type="common">Desulfovibrio baculatus</name>
    <dbReference type="NCBI Taxonomy" id="525897"/>
    <lineage>
        <taxon>Bacteria</taxon>
        <taxon>Pseudomonadati</taxon>
        <taxon>Thermodesulfobacteriota</taxon>
        <taxon>Desulfovibrionia</taxon>
        <taxon>Desulfovibrionales</taxon>
        <taxon>Desulfomicrobiaceae</taxon>
        <taxon>Desulfomicrobium</taxon>
    </lineage>
</organism>
<dbReference type="KEGG" id="dba:Dbac_1311"/>
<sequence length="412" mass="47376">MTASLTWLDHDSAAYERSLRLLALFKEKESRDELGIGAIRDAIADRLFPGTSTIQTRLRYMCFIPWIYAGLEKHRVPANEMLSKGREAEARLMVELGKTEKTGVIGREAGATLKRLPSSIYWSGMGAWGLRRFQSSQQEYHRSVEKLYALRKSRTRRDDGEWLDEQSHDTWYAHLLRLKPSNFPTGMDFNLTKQEASLLVECLQRHQRDSLLAWLARSAETLTDRVACDFPWQHPKYETFPLAHRNCLYQGRIFSFLHKGAALLYNLQLAELYAELVTTGGSAPSSSEINPEKYREALKDWTNDSEFHQLAVWSPTSLWPEVVAQGHSINGQTRTFVEQWWQIVLHNGASVSDSKDARNLIRMREKRKGPQSRFVNRNALKQWGGSAGTARLVYRWPTAQTFINDLQKAFHS</sequence>
<protein>
    <submittedName>
        <fullName evidence="1">Uncharacterized protein</fullName>
    </submittedName>
</protein>